<proteinExistence type="predicted"/>
<dbReference type="EMBL" id="PXOF01000048">
    <property type="protein sequence ID" value="RGP71039.1"/>
    <property type="molecule type" value="Genomic_DNA"/>
</dbReference>
<dbReference type="Gene3D" id="2.80.10.50">
    <property type="match status" value="1"/>
</dbReference>
<name>A0A395SG14_FUSSP</name>
<dbReference type="AlphaFoldDB" id="A0A395SG14"/>
<protein>
    <submittedName>
        <fullName evidence="1">Uncharacterized protein</fullName>
    </submittedName>
</protein>
<sequence>MPRDDPMELPQAHGCDRGERPAVFEIQGEHLVCGPFVMGRQQIEDFSMLPKRVVWCPKDQMHQLQPVRIENRGKGPELSLNGGRLAYVNDGQLVSPLLPDMTMNQRVEIQPAFE</sequence>
<evidence type="ECO:0000313" key="2">
    <source>
        <dbReference type="Proteomes" id="UP000266152"/>
    </source>
</evidence>
<accession>A0A395SG14</accession>
<evidence type="ECO:0000313" key="1">
    <source>
        <dbReference type="EMBL" id="RGP71039.1"/>
    </source>
</evidence>
<keyword evidence="2" id="KW-1185">Reference proteome</keyword>
<gene>
    <name evidence="1" type="ORF">FSPOR_3727</name>
</gene>
<organism evidence="1 2">
    <name type="scientific">Fusarium sporotrichioides</name>
    <dbReference type="NCBI Taxonomy" id="5514"/>
    <lineage>
        <taxon>Eukaryota</taxon>
        <taxon>Fungi</taxon>
        <taxon>Dikarya</taxon>
        <taxon>Ascomycota</taxon>
        <taxon>Pezizomycotina</taxon>
        <taxon>Sordariomycetes</taxon>
        <taxon>Hypocreomycetidae</taxon>
        <taxon>Hypocreales</taxon>
        <taxon>Nectriaceae</taxon>
        <taxon>Fusarium</taxon>
    </lineage>
</organism>
<reference evidence="1 2" key="1">
    <citation type="journal article" date="2018" name="PLoS Pathog.">
        <title>Evolution of structural diversity of trichothecenes, a family of toxins produced by plant pathogenic and entomopathogenic fungi.</title>
        <authorList>
            <person name="Proctor R.H."/>
            <person name="McCormick S.P."/>
            <person name="Kim H.S."/>
            <person name="Cardoza R.E."/>
            <person name="Stanley A.M."/>
            <person name="Lindo L."/>
            <person name="Kelly A."/>
            <person name="Brown D.W."/>
            <person name="Lee T."/>
            <person name="Vaughan M.M."/>
            <person name="Alexander N.J."/>
            <person name="Busman M."/>
            <person name="Gutierrez S."/>
        </authorList>
    </citation>
    <scope>NUCLEOTIDE SEQUENCE [LARGE SCALE GENOMIC DNA]</scope>
    <source>
        <strain evidence="1 2">NRRL 3299</strain>
    </source>
</reference>
<comment type="caution">
    <text evidence="1">The sequence shown here is derived from an EMBL/GenBank/DDBJ whole genome shotgun (WGS) entry which is preliminary data.</text>
</comment>
<dbReference type="Proteomes" id="UP000266152">
    <property type="component" value="Unassembled WGS sequence"/>
</dbReference>